<feature type="domain" description="Gram-positive cocci surface proteins LPxTG" evidence="7">
    <location>
        <begin position="622"/>
        <end position="657"/>
    </location>
</feature>
<dbReference type="PROSITE" id="PS50847">
    <property type="entry name" value="GRAM_POS_ANCHORING"/>
    <property type="match status" value="1"/>
</dbReference>
<dbReference type="Pfam" id="PF00089">
    <property type="entry name" value="Trypsin"/>
    <property type="match status" value="1"/>
</dbReference>
<sequence>MPAAAAPEAAVAPSESPSAAASTNASATSADDASDSAVETEGLKEAVERDLGKTVEQFNAESKVSEEVAEIREKLSHEGIKASASVNGTTAEIKVSKADEVKAKKVLDSSSTKTASITTEIGAIKNVGDVYEEVLENVKPSELTRLTAIINTKEGLQIIAGGPAAAERKSRSTPSKSSAVMSLTLEEFVEQAKGVELVEGSGPAKTSAANDYFGAMGYFVDKTGGPSATSTICSAGFNAWAPNGADAIITAGHCTDDGQGKIFGIAEQSKPNSLDAIGAPLGTFGFSQFGGPNNSGAPTGNDEPGTDIAVIDNINPELNLPALVSNWPAAGPREGSVKVTGVSKAVAGAEACSSGRTTGWSCSEIIGDGVFFVLGLKNDLRAVEGYLANNPGQTVLDQGDSGGPVMVGSRAVGINSANSEGEDGEPNTSDDIAMYTSLSDVQSKGYIKGYQVKFFVNAPMVTSASNGAEVKPGAKLSGDVTDASSGTKVNVIVDGNVVDTVTVDSSGNFSFTAPQTEGAFNFTLEAVNGLNKSEQVNGNVVVVAPKPTPTPTQPTDSTDEPAESATPTQPTDSTDEPSESASPSSSAEPTASASDEPSKSTEAKDPKKDEPKQDAPKKEEPLAETGAGSVPLIAAGGALALIGAAVLLLRRSARRHG</sequence>
<reference evidence="8 9" key="1">
    <citation type="submission" date="2021-03" db="EMBL/GenBank/DDBJ databases">
        <title>Sequencing the genomes of 1000 actinobacteria strains.</title>
        <authorList>
            <person name="Klenk H.-P."/>
        </authorList>
    </citation>
    <scope>NUCLEOTIDE SEQUENCE [LARGE SCALE GENOMIC DNA]</scope>
    <source>
        <strain evidence="8 9">DSM 20168</strain>
    </source>
</reference>
<dbReference type="Gene3D" id="2.40.10.10">
    <property type="entry name" value="Trypsin-like serine proteases"/>
    <property type="match status" value="2"/>
</dbReference>
<evidence type="ECO:0000256" key="6">
    <source>
        <dbReference type="SAM" id="Phobius"/>
    </source>
</evidence>
<feature type="transmembrane region" description="Helical" evidence="6">
    <location>
        <begin position="630"/>
        <end position="649"/>
    </location>
</feature>
<keyword evidence="3" id="KW-0732">Signal</keyword>
<evidence type="ECO:0000256" key="3">
    <source>
        <dbReference type="ARBA" id="ARBA00022729"/>
    </source>
</evidence>
<dbReference type="InterPro" id="IPR001254">
    <property type="entry name" value="Trypsin_dom"/>
</dbReference>
<proteinExistence type="predicted"/>
<name>A0ABS4XSK4_GLUPR</name>
<dbReference type="InterPro" id="IPR009003">
    <property type="entry name" value="Peptidase_S1_PA"/>
</dbReference>
<dbReference type="InterPro" id="IPR019931">
    <property type="entry name" value="LPXTG_anchor"/>
</dbReference>
<dbReference type="PROSITE" id="PS00134">
    <property type="entry name" value="TRYPSIN_HIS"/>
    <property type="match status" value="1"/>
</dbReference>
<gene>
    <name evidence="8" type="ORF">JOF39_002575</name>
</gene>
<accession>A0ABS4XSK4</accession>
<evidence type="ECO:0000256" key="5">
    <source>
        <dbReference type="SAM" id="MobiDB-lite"/>
    </source>
</evidence>
<keyword evidence="6" id="KW-0472">Membrane</keyword>
<evidence type="ECO:0000256" key="2">
    <source>
        <dbReference type="ARBA" id="ARBA00022525"/>
    </source>
</evidence>
<evidence type="ECO:0000256" key="4">
    <source>
        <dbReference type="ARBA" id="ARBA00023088"/>
    </source>
</evidence>
<dbReference type="SUPFAM" id="SSF50494">
    <property type="entry name" value="Trypsin-like serine proteases"/>
    <property type="match status" value="1"/>
</dbReference>
<feature type="compositionally biased region" description="Basic and acidic residues" evidence="5">
    <location>
        <begin position="596"/>
        <end position="621"/>
    </location>
</feature>
<evidence type="ECO:0000313" key="9">
    <source>
        <dbReference type="Proteomes" id="UP001195422"/>
    </source>
</evidence>
<keyword evidence="2" id="KW-0964">Secreted</keyword>
<dbReference type="InterPro" id="IPR043504">
    <property type="entry name" value="Peptidase_S1_PA_chymotrypsin"/>
</dbReference>
<evidence type="ECO:0000313" key="8">
    <source>
        <dbReference type="EMBL" id="MBP2399494.1"/>
    </source>
</evidence>
<dbReference type="EMBL" id="JAGIOJ010000001">
    <property type="protein sequence ID" value="MBP2399494.1"/>
    <property type="molecule type" value="Genomic_DNA"/>
</dbReference>
<evidence type="ECO:0000259" key="7">
    <source>
        <dbReference type="PROSITE" id="PS50847"/>
    </source>
</evidence>
<feature type="compositionally biased region" description="Low complexity" evidence="5">
    <location>
        <begin position="1"/>
        <end position="40"/>
    </location>
</feature>
<keyword evidence="6" id="KW-0812">Transmembrane</keyword>
<keyword evidence="9" id="KW-1185">Reference proteome</keyword>
<dbReference type="Proteomes" id="UP001195422">
    <property type="component" value="Unassembled WGS sequence"/>
</dbReference>
<feature type="region of interest" description="Disordered" evidence="5">
    <location>
        <begin position="1"/>
        <end position="51"/>
    </location>
</feature>
<feature type="region of interest" description="Disordered" evidence="5">
    <location>
        <begin position="542"/>
        <end position="625"/>
    </location>
</feature>
<dbReference type="CDD" id="cd21112">
    <property type="entry name" value="alphaLP-like"/>
    <property type="match status" value="1"/>
</dbReference>
<keyword evidence="1" id="KW-0134">Cell wall</keyword>
<feature type="compositionally biased region" description="Basic and acidic residues" evidence="5">
    <location>
        <begin position="41"/>
        <end position="51"/>
    </location>
</feature>
<feature type="compositionally biased region" description="Low complexity" evidence="5">
    <location>
        <begin position="579"/>
        <end position="595"/>
    </location>
</feature>
<evidence type="ECO:0000256" key="1">
    <source>
        <dbReference type="ARBA" id="ARBA00022512"/>
    </source>
</evidence>
<protein>
    <recommendedName>
        <fullName evidence="7">Gram-positive cocci surface proteins LPxTG domain-containing protein</fullName>
    </recommendedName>
</protein>
<keyword evidence="6" id="KW-1133">Transmembrane helix</keyword>
<comment type="caution">
    <text evidence="8">The sequence shown here is derived from an EMBL/GenBank/DDBJ whole genome shotgun (WGS) entry which is preliminary data.</text>
</comment>
<dbReference type="RefSeq" id="WP_188947802.1">
    <property type="nucleotide sequence ID" value="NZ_BMPH01000004.1"/>
</dbReference>
<organism evidence="8 9">
    <name type="scientific">Glutamicibacter protophormiae</name>
    <name type="common">Brevibacterium protophormiae</name>
    <dbReference type="NCBI Taxonomy" id="37930"/>
    <lineage>
        <taxon>Bacteria</taxon>
        <taxon>Bacillati</taxon>
        <taxon>Actinomycetota</taxon>
        <taxon>Actinomycetes</taxon>
        <taxon>Micrococcales</taxon>
        <taxon>Micrococcaceae</taxon>
        <taxon>Glutamicibacter</taxon>
    </lineage>
</organism>
<keyword evidence="4" id="KW-0572">Peptidoglycan-anchor</keyword>
<dbReference type="InterPro" id="IPR018114">
    <property type="entry name" value="TRYPSIN_HIS"/>
</dbReference>